<gene>
    <name evidence="2" type="ORF">RRG08_015637</name>
</gene>
<organism evidence="2 3">
    <name type="scientific">Elysia crispata</name>
    <name type="common">lettuce slug</name>
    <dbReference type="NCBI Taxonomy" id="231223"/>
    <lineage>
        <taxon>Eukaryota</taxon>
        <taxon>Metazoa</taxon>
        <taxon>Spiralia</taxon>
        <taxon>Lophotrochozoa</taxon>
        <taxon>Mollusca</taxon>
        <taxon>Gastropoda</taxon>
        <taxon>Heterobranchia</taxon>
        <taxon>Euthyneura</taxon>
        <taxon>Panpulmonata</taxon>
        <taxon>Sacoglossa</taxon>
        <taxon>Placobranchoidea</taxon>
        <taxon>Plakobranchidae</taxon>
        <taxon>Elysia</taxon>
    </lineage>
</organism>
<dbReference type="EMBL" id="JAWDGP010006789">
    <property type="protein sequence ID" value="KAK3735444.1"/>
    <property type="molecule type" value="Genomic_DNA"/>
</dbReference>
<comment type="caution">
    <text evidence="2">The sequence shown here is derived from an EMBL/GenBank/DDBJ whole genome shotgun (WGS) entry which is preliminary data.</text>
</comment>
<evidence type="ECO:0000256" key="1">
    <source>
        <dbReference type="SAM" id="MobiDB-lite"/>
    </source>
</evidence>
<feature type="region of interest" description="Disordered" evidence="1">
    <location>
        <begin position="1"/>
        <end position="24"/>
    </location>
</feature>
<protein>
    <submittedName>
        <fullName evidence="2">Uncharacterized protein</fullName>
    </submittedName>
</protein>
<sequence length="45" mass="4962">MLTCQGRPNAGDLKKGKRIDKRKINSETTISGMLGFHSLTDRTNA</sequence>
<proteinExistence type="predicted"/>
<name>A0AAE0Y7H3_9GAST</name>
<reference evidence="2" key="1">
    <citation type="journal article" date="2023" name="G3 (Bethesda)">
        <title>A reference genome for the long-term kleptoplast-retaining sea slug Elysia crispata morphotype clarki.</title>
        <authorList>
            <person name="Eastman K.E."/>
            <person name="Pendleton A.L."/>
            <person name="Shaikh M.A."/>
            <person name="Suttiyut T."/>
            <person name="Ogas R."/>
            <person name="Tomko P."/>
            <person name="Gavelis G."/>
            <person name="Widhalm J.R."/>
            <person name="Wisecaver J.H."/>
        </authorList>
    </citation>
    <scope>NUCLEOTIDE SEQUENCE</scope>
    <source>
        <strain evidence="2">ECLA1</strain>
    </source>
</reference>
<accession>A0AAE0Y7H3</accession>
<evidence type="ECO:0000313" key="2">
    <source>
        <dbReference type="EMBL" id="KAK3735444.1"/>
    </source>
</evidence>
<evidence type="ECO:0000313" key="3">
    <source>
        <dbReference type="Proteomes" id="UP001283361"/>
    </source>
</evidence>
<dbReference type="AlphaFoldDB" id="A0AAE0Y7H3"/>
<dbReference type="Proteomes" id="UP001283361">
    <property type="component" value="Unassembled WGS sequence"/>
</dbReference>
<keyword evidence="3" id="KW-1185">Reference proteome</keyword>